<feature type="compositionally biased region" description="Polar residues" evidence="1">
    <location>
        <begin position="1"/>
        <end position="10"/>
    </location>
</feature>
<reference evidence="3" key="1">
    <citation type="submission" date="2023-03" db="EMBL/GenBank/DDBJ databases">
        <title>Massive genome expansion in bonnet fungi (Mycena s.s.) driven by repeated elements and novel gene families across ecological guilds.</title>
        <authorList>
            <consortium name="Lawrence Berkeley National Laboratory"/>
            <person name="Harder C.B."/>
            <person name="Miyauchi S."/>
            <person name="Viragh M."/>
            <person name="Kuo A."/>
            <person name="Thoen E."/>
            <person name="Andreopoulos B."/>
            <person name="Lu D."/>
            <person name="Skrede I."/>
            <person name="Drula E."/>
            <person name="Henrissat B."/>
            <person name="Morin E."/>
            <person name="Kohler A."/>
            <person name="Barry K."/>
            <person name="LaButti K."/>
            <person name="Morin E."/>
            <person name="Salamov A."/>
            <person name="Lipzen A."/>
            <person name="Mereny Z."/>
            <person name="Hegedus B."/>
            <person name="Baldrian P."/>
            <person name="Stursova M."/>
            <person name="Weitz H."/>
            <person name="Taylor A."/>
            <person name="Grigoriev I.V."/>
            <person name="Nagy L.G."/>
            <person name="Martin F."/>
            <person name="Kauserud H."/>
        </authorList>
    </citation>
    <scope>NUCLEOTIDE SEQUENCE</scope>
    <source>
        <strain evidence="3">CBHHK200</strain>
    </source>
</reference>
<dbReference type="Pfam" id="PF00856">
    <property type="entry name" value="SET"/>
    <property type="match status" value="1"/>
</dbReference>
<name>A0AAD6SP80_9AGAR</name>
<protein>
    <recommendedName>
        <fullName evidence="2">SET domain-containing protein</fullName>
    </recommendedName>
</protein>
<feature type="domain" description="SET" evidence="2">
    <location>
        <begin position="122"/>
        <end position="293"/>
    </location>
</feature>
<dbReference type="PANTHER" id="PTHR47332">
    <property type="entry name" value="SET DOMAIN-CONTAINING PROTEIN 5"/>
    <property type="match status" value="1"/>
</dbReference>
<comment type="caution">
    <text evidence="3">The sequence shown here is derived from an EMBL/GenBank/DDBJ whole genome shotgun (WGS) entry which is preliminary data.</text>
</comment>
<organism evidence="3 4">
    <name type="scientific">Mycena alexandri</name>
    <dbReference type="NCBI Taxonomy" id="1745969"/>
    <lineage>
        <taxon>Eukaryota</taxon>
        <taxon>Fungi</taxon>
        <taxon>Dikarya</taxon>
        <taxon>Basidiomycota</taxon>
        <taxon>Agaricomycotina</taxon>
        <taxon>Agaricomycetes</taxon>
        <taxon>Agaricomycetidae</taxon>
        <taxon>Agaricales</taxon>
        <taxon>Marasmiineae</taxon>
        <taxon>Mycenaceae</taxon>
        <taxon>Mycena</taxon>
    </lineage>
</organism>
<keyword evidence="4" id="KW-1185">Reference proteome</keyword>
<accession>A0AAD6SP80</accession>
<dbReference type="PANTHER" id="PTHR47332:SF4">
    <property type="entry name" value="SET DOMAIN-CONTAINING PROTEIN 5"/>
    <property type="match status" value="1"/>
</dbReference>
<dbReference type="SMART" id="SM00317">
    <property type="entry name" value="SET"/>
    <property type="match status" value="1"/>
</dbReference>
<evidence type="ECO:0000313" key="4">
    <source>
        <dbReference type="Proteomes" id="UP001218188"/>
    </source>
</evidence>
<dbReference type="CDD" id="cd20071">
    <property type="entry name" value="SET_SMYD"/>
    <property type="match status" value="1"/>
</dbReference>
<dbReference type="InterPro" id="IPR046341">
    <property type="entry name" value="SET_dom_sf"/>
</dbReference>
<gene>
    <name evidence="3" type="ORF">C8F04DRAFT_1398127</name>
</gene>
<feature type="region of interest" description="Disordered" evidence="1">
    <location>
        <begin position="1"/>
        <end position="43"/>
    </location>
</feature>
<feature type="compositionally biased region" description="Polar residues" evidence="1">
    <location>
        <begin position="20"/>
        <end position="39"/>
    </location>
</feature>
<dbReference type="EMBL" id="JARJCM010000095">
    <property type="protein sequence ID" value="KAJ7030033.1"/>
    <property type="molecule type" value="Genomic_DNA"/>
</dbReference>
<proteinExistence type="predicted"/>
<dbReference type="AlphaFoldDB" id="A0AAD6SP80"/>
<dbReference type="SUPFAM" id="SSF82199">
    <property type="entry name" value="SET domain"/>
    <property type="match status" value="1"/>
</dbReference>
<dbReference type="Proteomes" id="UP001218188">
    <property type="component" value="Unassembled WGS sequence"/>
</dbReference>
<dbReference type="InterPro" id="IPR053185">
    <property type="entry name" value="SET_domain_protein"/>
</dbReference>
<sequence>MKRGFLNSSKAKARPLGPTNDISESKPASSRSTPGNQKPSMHFPFGKIDKIHVPLPEGYDASVKYRECDGRSGTLEDGTMTFTTVPWGVGPDEPVSECFFYPGSKEVLMKLPGFPQPLITPATPAFRMVPMAGKGSGLVSTRTLRLGDLIINERPLFVAARGVPLPSFAHLSHAQFLQHGMDQLEKYCEVGMQRMRPENKDAFMALANSHKEDGSGPIVGRVRTNGLSLEGLRPGVQDETNEYNCCNFVHNLTRNLTSCSPNTAPRFDMASFSYRLYALRDIADGEELTFQYTDVSQPAAQRNERLRPYEFVCDCAACKDASASDARRKKIETFGASANRLFDAALADGTRMTKFLAMCHEHLALIAQEGVEHFLVYFDIVKIMMDAHIWLKDTQKASEWAEKLNRFRWDENWEDMTKYIDPASPAYQEHPFWRKGDGSFGGKPRSVQQMLQQMTAMAGKGHAQIVPGAGAIFY</sequence>
<evidence type="ECO:0000313" key="3">
    <source>
        <dbReference type="EMBL" id="KAJ7030033.1"/>
    </source>
</evidence>
<dbReference type="InterPro" id="IPR001214">
    <property type="entry name" value="SET_dom"/>
</dbReference>
<evidence type="ECO:0000256" key="1">
    <source>
        <dbReference type="SAM" id="MobiDB-lite"/>
    </source>
</evidence>
<dbReference type="PROSITE" id="PS50280">
    <property type="entry name" value="SET"/>
    <property type="match status" value="1"/>
</dbReference>
<evidence type="ECO:0000259" key="2">
    <source>
        <dbReference type="PROSITE" id="PS50280"/>
    </source>
</evidence>
<dbReference type="Gene3D" id="2.170.270.10">
    <property type="entry name" value="SET domain"/>
    <property type="match status" value="1"/>
</dbReference>